<evidence type="ECO:0000256" key="1">
    <source>
        <dbReference type="SAM" id="MobiDB-lite"/>
    </source>
</evidence>
<reference evidence="2 3" key="1">
    <citation type="journal article" name="Sci. Rep.">
        <title>Telomere-to-telomere assembled and centromere annotated genomes of the two main subspecies of the button mushroom Agaricus bisporus reveal especially polymorphic chromosome ends.</title>
        <authorList>
            <person name="Sonnenberg A.S.M."/>
            <person name="Sedaghat-Telgerd N."/>
            <person name="Lavrijssen B."/>
            <person name="Ohm R.A."/>
            <person name="Hendrickx P.M."/>
            <person name="Scholtmeijer K."/>
            <person name="Baars J.J.P."/>
            <person name="van Peer A."/>
        </authorList>
    </citation>
    <scope>NUCLEOTIDE SEQUENCE [LARGE SCALE GENOMIC DNA]</scope>
    <source>
        <strain evidence="2 3">H119_p4</strain>
    </source>
</reference>
<organism evidence="2 3">
    <name type="scientific">Agaricus bisporus var. burnettii</name>
    <dbReference type="NCBI Taxonomy" id="192524"/>
    <lineage>
        <taxon>Eukaryota</taxon>
        <taxon>Fungi</taxon>
        <taxon>Dikarya</taxon>
        <taxon>Basidiomycota</taxon>
        <taxon>Agaricomycotina</taxon>
        <taxon>Agaricomycetes</taxon>
        <taxon>Agaricomycetidae</taxon>
        <taxon>Agaricales</taxon>
        <taxon>Agaricineae</taxon>
        <taxon>Agaricaceae</taxon>
        <taxon>Agaricus</taxon>
    </lineage>
</organism>
<gene>
    <name evidence="2" type="ORF">Agabi119p4_7096</name>
</gene>
<dbReference type="EMBL" id="JABXXO010000009">
    <property type="protein sequence ID" value="KAF7771122.1"/>
    <property type="molecule type" value="Genomic_DNA"/>
</dbReference>
<proteinExistence type="predicted"/>
<protein>
    <submittedName>
        <fullName evidence="2">Uncharacterized protein</fullName>
    </submittedName>
</protein>
<feature type="compositionally biased region" description="Basic and acidic residues" evidence="1">
    <location>
        <begin position="191"/>
        <end position="213"/>
    </location>
</feature>
<accession>A0A8H7KFU4</accession>
<sequence>MWLSFDGTTRSLKMKIKHFGVQSKRLLDITQLERHANSASVSVLGLFVVPDSLDFFFRNVGGISTVSVSEEEDYLPLLSAVMRYLDGDQKVNLDPTLIGAHCSDLFNVTFPIESTDFVSCPLLRLLPRLVTRSRMSARKENYHRCLTKPPSASPSRDHIDLTLSPPPLASTHLMESVYLPLTPTAPKVKMSSKDFTARKKKLREDNPQKDENIRSASPAMANTSATAIYPDLRALYCFLFETTFRNATYWRSLVILVFPPTGVSLTPSSGSIPTPATSILCADRAVFNTRKKASGNEIAALKRSSLFSALQIPTFVAPTPTTSRSQSPTTLTNGG</sequence>
<name>A0A8H7KFU4_AGABI</name>
<dbReference type="AlphaFoldDB" id="A0A8H7KFU4"/>
<evidence type="ECO:0000313" key="3">
    <source>
        <dbReference type="Proteomes" id="UP000629468"/>
    </source>
</evidence>
<comment type="caution">
    <text evidence="2">The sequence shown here is derived from an EMBL/GenBank/DDBJ whole genome shotgun (WGS) entry which is preliminary data.</text>
</comment>
<dbReference type="Proteomes" id="UP000629468">
    <property type="component" value="Unassembled WGS sequence"/>
</dbReference>
<feature type="region of interest" description="Disordered" evidence="1">
    <location>
        <begin position="189"/>
        <end position="214"/>
    </location>
</feature>
<evidence type="ECO:0000313" key="2">
    <source>
        <dbReference type="EMBL" id="KAF7771122.1"/>
    </source>
</evidence>